<accession>A0A6J5Q607</accession>
<sequence>MIATARTLYALQDAAAVRSWLLGLKSTRQAMSLLGIAESAIGGASDVDAVAPPAFAYVNHGRWVADCPMNGCGGALVVAPYMRGFLCGSCINVDAAHRFRPLSWPENGAEIEAALDVRPLETTRNWRPGETVEDLLAENERELGGDR</sequence>
<evidence type="ECO:0000313" key="4">
    <source>
        <dbReference type="EMBL" id="CAB4204201.1"/>
    </source>
</evidence>
<dbReference type="EMBL" id="LR797339">
    <property type="protein sequence ID" value="CAB4204201.1"/>
    <property type="molecule type" value="Genomic_DNA"/>
</dbReference>
<organism evidence="3">
    <name type="scientific">uncultured Caudovirales phage</name>
    <dbReference type="NCBI Taxonomy" id="2100421"/>
    <lineage>
        <taxon>Viruses</taxon>
        <taxon>Duplodnaviria</taxon>
        <taxon>Heunggongvirae</taxon>
        <taxon>Uroviricota</taxon>
        <taxon>Caudoviricetes</taxon>
        <taxon>Peduoviridae</taxon>
        <taxon>Maltschvirus</taxon>
        <taxon>Maltschvirus maltsch</taxon>
    </lineage>
</organism>
<evidence type="ECO:0000313" key="2">
    <source>
        <dbReference type="EMBL" id="CAB4172939.1"/>
    </source>
</evidence>
<dbReference type="EMBL" id="LR796797">
    <property type="protein sequence ID" value="CAB4166844.1"/>
    <property type="molecule type" value="Genomic_DNA"/>
</dbReference>
<evidence type="ECO:0000313" key="3">
    <source>
        <dbReference type="EMBL" id="CAB4179659.1"/>
    </source>
</evidence>
<protein>
    <submittedName>
        <fullName evidence="3">Uncharacterized protein</fullName>
    </submittedName>
</protein>
<proteinExistence type="predicted"/>
<dbReference type="EMBL" id="LR797436">
    <property type="protein sequence ID" value="CAB4215833.1"/>
    <property type="molecule type" value="Genomic_DNA"/>
</dbReference>
<evidence type="ECO:0000313" key="1">
    <source>
        <dbReference type="EMBL" id="CAB4166844.1"/>
    </source>
</evidence>
<dbReference type="EMBL" id="LR796892">
    <property type="protein sequence ID" value="CAB4172939.1"/>
    <property type="molecule type" value="Genomic_DNA"/>
</dbReference>
<gene>
    <name evidence="3" type="ORF">UFOVP1023_38</name>
    <name evidence="4" type="ORF">UFOVP1383_39</name>
    <name evidence="5" type="ORF">UFOVP1477_9</name>
    <name evidence="1" type="ORF">UFOVP848_2</name>
    <name evidence="2" type="ORF">UFOVP945_4</name>
</gene>
<evidence type="ECO:0000313" key="5">
    <source>
        <dbReference type="EMBL" id="CAB4215833.1"/>
    </source>
</evidence>
<reference evidence="3" key="1">
    <citation type="submission" date="2020-05" db="EMBL/GenBank/DDBJ databases">
        <authorList>
            <person name="Chiriac C."/>
            <person name="Salcher M."/>
            <person name="Ghai R."/>
            <person name="Kavagutti S V."/>
        </authorList>
    </citation>
    <scope>NUCLEOTIDE SEQUENCE</scope>
</reference>
<dbReference type="EMBL" id="LR796982">
    <property type="protein sequence ID" value="CAB4179659.1"/>
    <property type="molecule type" value="Genomic_DNA"/>
</dbReference>
<name>A0A6J5Q607_9CAUD</name>